<keyword evidence="1" id="KW-0175">Coiled coil</keyword>
<dbReference type="EMBL" id="QLII01000001">
    <property type="protein sequence ID" value="RAI77366.1"/>
    <property type="molecule type" value="Genomic_DNA"/>
</dbReference>
<name>A0A327NTR5_9BACT</name>
<proteinExistence type="predicted"/>
<evidence type="ECO:0000313" key="2">
    <source>
        <dbReference type="EMBL" id="RAI77366.1"/>
    </source>
</evidence>
<dbReference type="OrthoDB" id="3540923at2"/>
<keyword evidence="3" id="KW-1185">Reference proteome</keyword>
<accession>A0A327NTR5</accession>
<reference evidence="2 3" key="1">
    <citation type="submission" date="2018-06" db="EMBL/GenBank/DDBJ databases">
        <title>Spirosoma sp. HMF3257 Genome sequencing and assembly.</title>
        <authorList>
            <person name="Kang H."/>
            <person name="Cha I."/>
            <person name="Kim H."/>
            <person name="Kang J."/>
            <person name="Joh K."/>
        </authorList>
    </citation>
    <scope>NUCLEOTIDE SEQUENCE [LARGE SCALE GENOMIC DNA]</scope>
    <source>
        <strain evidence="2 3">HMF3257</strain>
    </source>
</reference>
<dbReference type="AlphaFoldDB" id="A0A327NTR5"/>
<dbReference type="Proteomes" id="UP000249016">
    <property type="component" value="Unassembled WGS sequence"/>
</dbReference>
<comment type="caution">
    <text evidence="2">The sequence shown here is derived from an EMBL/GenBank/DDBJ whole genome shotgun (WGS) entry which is preliminary data.</text>
</comment>
<evidence type="ECO:0000313" key="3">
    <source>
        <dbReference type="Proteomes" id="UP000249016"/>
    </source>
</evidence>
<organism evidence="2 3">
    <name type="scientific">Spirosoma telluris</name>
    <dbReference type="NCBI Taxonomy" id="2183553"/>
    <lineage>
        <taxon>Bacteria</taxon>
        <taxon>Pseudomonadati</taxon>
        <taxon>Bacteroidota</taxon>
        <taxon>Cytophagia</taxon>
        <taxon>Cytophagales</taxon>
        <taxon>Cytophagaceae</taxon>
        <taxon>Spirosoma</taxon>
    </lineage>
</organism>
<feature type="coiled-coil region" evidence="1">
    <location>
        <begin position="12"/>
        <end position="41"/>
    </location>
</feature>
<evidence type="ECO:0000256" key="1">
    <source>
        <dbReference type="SAM" id="Coils"/>
    </source>
</evidence>
<protein>
    <submittedName>
        <fullName evidence="2">Uncharacterized protein</fullName>
    </submittedName>
</protein>
<sequence length="315" mass="36592">MGWTTSQQDALLNAIQRRNERAILQKQLAQTQAELVSRQAEQAILRDQWQQEQADVDQLQRLSWASVFYDLLNQKEERLSKEEAEAQQARLRYDVIATSVEVLQKQRTAQEERLTTYVGVDADYEQLIQEKRVTLSTSSNEVGNQYQHYLDELTRQNHALQELDEAHKAGLLALGEVSHLRKLLDQARSWGRWDMLGGSSMASMAKYRKLDDVRDQSYRVTRTLENFRAEYADIKQTFLSDWQFDSNLTRFVDVFFDNIFTDMAVQSRINTALTTAMALENQLIKAITTLKQQIEQAVEETKQQADAFQRFLEKA</sequence>
<gene>
    <name evidence="2" type="ORF">HMF3257_30140</name>
</gene>
<dbReference type="RefSeq" id="WP_111347941.1">
    <property type="nucleotide sequence ID" value="NZ_QLII01000001.1"/>
</dbReference>